<dbReference type="FunFam" id="3.40.50.620:FF:000149">
    <property type="entry name" value="Glutamate--tRNA ligase"/>
    <property type="match status" value="1"/>
</dbReference>
<dbReference type="Gene3D" id="3.40.50.620">
    <property type="entry name" value="HUPs"/>
    <property type="match status" value="1"/>
</dbReference>
<dbReference type="InterPro" id="IPR020751">
    <property type="entry name" value="aa-tRNA-synth_I_codon-bd_sub2"/>
</dbReference>
<dbReference type="InterPro" id="IPR049940">
    <property type="entry name" value="GluQ/Sye"/>
</dbReference>
<comment type="subcellular location">
    <subcellularLocation>
        <location evidence="8">Cytoplasm</location>
    </subcellularLocation>
</comment>
<evidence type="ECO:0000256" key="8">
    <source>
        <dbReference type="HAMAP-Rule" id="MF_00022"/>
    </source>
</evidence>
<dbReference type="Gene3D" id="1.10.8.70">
    <property type="entry name" value="Glutamate-tRNA synthetase, class I, anticodon-binding domain 1"/>
    <property type="match status" value="1"/>
</dbReference>
<dbReference type="Proteomes" id="UP000245283">
    <property type="component" value="Unassembled WGS sequence"/>
</dbReference>
<dbReference type="InterPro" id="IPR000924">
    <property type="entry name" value="Glu/Gln-tRNA-synth"/>
</dbReference>
<evidence type="ECO:0000256" key="7">
    <source>
        <dbReference type="ARBA" id="ARBA00023146"/>
    </source>
</evidence>
<dbReference type="GO" id="GO:0006424">
    <property type="term" value="P:glutamyl-tRNA aminoacylation"/>
    <property type="evidence" value="ECO:0007669"/>
    <property type="project" value="UniProtKB-UniRule"/>
</dbReference>
<evidence type="ECO:0000259" key="9">
    <source>
        <dbReference type="Pfam" id="PF00749"/>
    </source>
</evidence>
<feature type="domain" description="Glutamyl/glutaminyl-tRNA synthetase class Ib catalytic" evidence="9">
    <location>
        <begin position="11"/>
        <end position="327"/>
    </location>
</feature>
<dbReference type="InterPro" id="IPR033910">
    <property type="entry name" value="GluRS_core"/>
</dbReference>
<comment type="caution">
    <text evidence="11">The sequence shown here is derived from an EMBL/GenBank/DDBJ whole genome shotgun (WGS) entry which is preliminary data.</text>
</comment>
<keyword evidence="6 8" id="KW-0648">Protein biosynthesis</keyword>
<dbReference type="GO" id="GO:0005524">
    <property type="term" value="F:ATP binding"/>
    <property type="evidence" value="ECO:0007669"/>
    <property type="project" value="UniProtKB-UniRule"/>
</dbReference>
<keyword evidence="7 8" id="KW-0030">Aminoacyl-tRNA synthetase</keyword>
<reference evidence="12" key="1">
    <citation type="submission" date="2018-05" db="EMBL/GenBank/DDBJ databases">
        <authorList>
            <person name="Li Y."/>
        </authorList>
    </citation>
    <scope>NUCLEOTIDE SEQUENCE [LARGE SCALE GENOMIC DNA]</scope>
    <source>
        <strain evidence="12">sk1b4</strain>
    </source>
</reference>
<dbReference type="InterPro" id="IPR045462">
    <property type="entry name" value="aa-tRNA-synth_I_cd-bd"/>
</dbReference>
<dbReference type="InterPro" id="IPR020058">
    <property type="entry name" value="Glu/Gln-tRNA-synth_Ib_cat-dom"/>
</dbReference>
<dbReference type="InterPro" id="IPR014729">
    <property type="entry name" value="Rossmann-like_a/b/a_fold"/>
</dbReference>
<accession>A0A2V1KG09</accession>
<dbReference type="GO" id="GO:0000049">
    <property type="term" value="F:tRNA binding"/>
    <property type="evidence" value="ECO:0007669"/>
    <property type="project" value="InterPro"/>
</dbReference>
<dbReference type="PANTHER" id="PTHR43311:SF2">
    <property type="entry name" value="GLUTAMATE--TRNA LIGASE, MITOCHONDRIAL-RELATED"/>
    <property type="match status" value="1"/>
</dbReference>
<dbReference type="Pfam" id="PF19269">
    <property type="entry name" value="Anticodon_2"/>
    <property type="match status" value="1"/>
</dbReference>
<dbReference type="SUPFAM" id="SSF48163">
    <property type="entry name" value="An anticodon-binding domain of class I aminoacyl-tRNA synthetases"/>
    <property type="match status" value="1"/>
</dbReference>
<dbReference type="InterPro" id="IPR020752">
    <property type="entry name" value="Glu-tRNA-synth_I_codon-bd_sub1"/>
</dbReference>
<dbReference type="EC" id="6.1.1.17" evidence="8"/>
<comment type="subunit">
    <text evidence="8">Monomer.</text>
</comment>
<dbReference type="NCBIfam" id="TIGR00464">
    <property type="entry name" value="gltX_bact"/>
    <property type="match status" value="1"/>
</dbReference>
<dbReference type="Pfam" id="PF00749">
    <property type="entry name" value="tRNA-synt_1c"/>
    <property type="match status" value="1"/>
</dbReference>
<dbReference type="EMBL" id="QETB01000001">
    <property type="protein sequence ID" value="PWF27684.1"/>
    <property type="molecule type" value="Genomic_DNA"/>
</dbReference>
<dbReference type="PRINTS" id="PR00987">
    <property type="entry name" value="TRNASYNTHGLU"/>
</dbReference>
<feature type="short sequence motif" description="'HIGH' region" evidence="8">
    <location>
        <begin position="17"/>
        <end position="27"/>
    </location>
</feature>
<dbReference type="OrthoDB" id="9807503at2"/>
<evidence type="ECO:0000256" key="1">
    <source>
        <dbReference type="ARBA" id="ARBA00007894"/>
    </source>
</evidence>
<feature type="binding site" evidence="8">
    <location>
        <position position="264"/>
    </location>
    <ligand>
        <name>ATP</name>
        <dbReference type="ChEBI" id="CHEBI:30616"/>
    </ligand>
</feature>
<dbReference type="InterPro" id="IPR008925">
    <property type="entry name" value="aa_tRNA-synth_I_cd-bd_sf"/>
</dbReference>
<feature type="domain" description="Aminoacyl-tRNA synthetase class I anticodon-binding" evidence="10">
    <location>
        <begin position="352"/>
        <end position="495"/>
    </location>
</feature>
<evidence type="ECO:0000259" key="10">
    <source>
        <dbReference type="Pfam" id="PF19269"/>
    </source>
</evidence>
<comment type="function">
    <text evidence="8">Catalyzes the attachment of glutamate to tRNA(Glu) in a two-step reaction: glutamate is first activated by ATP to form Glu-AMP and then transferred to the acceptor end of tRNA(Glu).</text>
</comment>
<comment type="caution">
    <text evidence="8">Lacks conserved residue(s) required for the propagation of feature annotation.</text>
</comment>
<evidence type="ECO:0000313" key="12">
    <source>
        <dbReference type="Proteomes" id="UP000245283"/>
    </source>
</evidence>
<evidence type="ECO:0000256" key="3">
    <source>
        <dbReference type="ARBA" id="ARBA00022598"/>
    </source>
</evidence>
<evidence type="ECO:0000256" key="6">
    <source>
        <dbReference type="ARBA" id="ARBA00022917"/>
    </source>
</evidence>
<keyword evidence="5 8" id="KW-0067">ATP-binding</keyword>
<evidence type="ECO:0000313" key="11">
    <source>
        <dbReference type="EMBL" id="PWF27684.1"/>
    </source>
</evidence>
<keyword evidence="12" id="KW-1185">Reference proteome</keyword>
<feature type="short sequence motif" description="'KMSKS' region" evidence="8">
    <location>
        <begin position="261"/>
        <end position="265"/>
    </location>
</feature>
<keyword evidence="2 8" id="KW-0963">Cytoplasm</keyword>
<dbReference type="GO" id="GO:0008270">
    <property type="term" value="F:zinc ion binding"/>
    <property type="evidence" value="ECO:0007669"/>
    <property type="project" value="InterPro"/>
</dbReference>
<evidence type="ECO:0000256" key="5">
    <source>
        <dbReference type="ARBA" id="ARBA00022840"/>
    </source>
</evidence>
<comment type="similarity">
    <text evidence="1 8">Belongs to the class-I aminoacyl-tRNA synthetase family. Glutamate--tRNA ligase type 1 subfamily.</text>
</comment>
<name>A0A2V1KG09_9ACTO</name>
<keyword evidence="4 8" id="KW-0547">Nucleotide-binding</keyword>
<dbReference type="AlphaFoldDB" id="A0A2V1KG09"/>
<protein>
    <recommendedName>
        <fullName evidence="8">Glutamate--tRNA ligase</fullName>
        <ecNumber evidence="8">6.1.1.17</ecNumber>
    </recommendedName>
    <alternativeName>
        <fullName evidence="8">Glutamyl-tRNA synthetase</fullName>
        <shortName evidence="8">GluRS</shortName>
    </alternativeName>
</protein>
<dbReference type="SUPFAM" id="SSF52374">
    <property type="entry name" value="Nucleotidylyl transferase"/>
    <property type="match status" value="1"/>
</dbReference>
<dbReference type="RefSeq" id="WP_109093179.1">
    <property type="nucleotide sequence ID" value="NZ_QETB01000001.1"/>
</dbReference>
<dbReference type="GO" id="GO:0004818">
    <property type="term" value="F:glutamate-tRNA ligase activity"/>
    <property type="evidence" value="ECO:0007669"/>
    <property type="project" value="UniProtKB-UniRule"/>
</dbReference>
<dbReference type="InterPro" id="IPR004527">
    <property type="entry name" value="Glu-tRNA-ligase_bac/mito"/>
</dbReference>
<gene>
    <name evidence="8" type="primary">gltX</name>
    <name evidence="11" type="ORF">DD236_04735</name>
</gene>
<evidence type="ECO:0000256" key="4">
    <source>
        <dbReference type="ARBA" id="ARBA00022741"/>
    </source>
</evidence>
<proteinExistence type="inferred from homology"/>
<comment type="catalytic activity">
    <reaction evidence="8">
        <text>tRNA(Glu) + L-glutamate + ATP = L-glutamyl-tRNA(Glu) + AMP + diphosphate</text>
        <dbReference type="Rhea" id="RHEA:23540"/>
        <dbReference type="Rhea" id="RHEA-COMP:9663"/>
        <dbReference type="Rhea" id="RHEA-COMP:9680"/>
        <dbReference type="ChEBI" id="CHEBI:29985"/>
        <dbReference type="ChEBI" id="CHEBI:30616"/>
        <dbReference type="ChEBI" id="CHEBI:33019"/>
        <dbReference type="ChEBI" id="CHEBI:78442"/>
        <dbReference type="ChEBI" id="CHEBI:78520"/>
        <dbReference type="ChEBI" id="CHEBI:456215"/>
        <dbReference type="EC" id="6.1.1.17"/>
    </reaction>
</comment>
<organism evidence="11 12">
    <name type="scientific">Ancrocorticia populi</name>
    <dbReference type="NCBI Taxonomy" id="2175228"/>
    <lineage>
        <taxon>Bacteria</taxon>
        <taxon>Bacillati</taxon>
        <taxon>Actinomycetota</taxon>
        <taxon>Actinomycetes</taxon>
        <taxon>Actinomycetales</taxon>
        <taxon>Actinomycetaceae</taxon>
        <taxon>Ancrocorticia</taxon>
    </lineage>
</organism>
<dbReference type="GO" id="GO:0005829">
    <property type="term" value="C:cytosol"/>
    <property type="evidence" value="ECO:0007669"/>
    <property type="project" value="TreeGrafter"/>
</dbReference>
<dbReference type="Gene3D" id="1.10.10.350">
    <property type="match status" value="1"/>
</dbReference>
<dbReference type="HAMAP" id="MF_00022">
    <property type="entry name" value="Glu_tRNA_synth_type1"/>
    <property type="match status" value="1"/>
</dbReference>
<evidence type="ECO:0000256" key="2">
    <source>
        <dbReference type="ARBA" id="ARBA00022490"/>
    </source>
</evidence>
<dbReference type="CDD" id="cd00808">
    <property type="entry name" value="GluRS_core"/>
    <property type="match status" value="1"/>
</dbReference>
<keyword evidence="3 8" id="KW-0436">Ligase</keyword>
<sequence>MAITTASGSDVRVRFCPSPTGTPHVGMVRTCLFNYAYARHVGGTFVFRIEDTDAARDSVESFDQIIESLKWLGLDWDEGVGIGGPHGPYRQSERSDIYQDVAAKLLAGGYAYESFSTPEEVEARHKAKGEDPKLGYDGYDRDLSEDQKAAFRAEGRKPVLRMRMPDADVTFDDLVRGEITFKVGSVPDYVIVRANGDPLYTLTNPVDDAMMEITHVLRGEDLLSSTPRQVVLYAALEELGVASFTPRFGHLPYVMGEGNKKLSKRDPKSNLLIHRENGMVPEGLLNYLGLLGWSIAADRDVFSKEEMIEAFDIEDVNPNPARFDEKKCIAINADHIRLLDEDDFRGRLVPYLHREGVVSASTYSDLPEGERAILDAAAPLAQTRMQLLGEAPDLMRFLFIGAEGIEYNEKAISKLRDTAPTVLEAAAEVFEGLQEFDAEHVKAALDAKLVEEMGIKPRFAFGPLFVAMTGTNVSLPVVDSIAILGKDEAIKRIRQLQPKLGE</sequence>
<dbReference type="PANTHER" id="PTHR43311">
    <property type="entry name" value="GLUTAMATE--TRNA LIGASE"/>
    <property type="match status" value="1"/>
</dbReference>